<evidence type="ECO:0000313" key="2">
    <source>
        <dbReference type="Proteomes" id="UP000053669"/>
    </source>
</evidence>
<accession>A0A124HV44</accession>
<organism evidence="1 2">
    <name type="scientific">Streptomyces canus</name>
    <dbReference type="NCBI Taxonomy" id="58343"/>
    <lineage>
        <taxon>Bacteria</taxon>
        <taxon>Bacillati</taxon>
        <taxon>Actinomycetota</taxon>
        <taxon>Actinomycetes</taxon>
        <taxon>Kitasatosporales</taxon>
        <taxon>Streptomycetaceae</taxon>
        <taxon>Streptomyces</taxon>
        <taxon>Streptomyces aurantiacus group</taxon>
    </lineage>
</organism>
<gene>
    <name evidence="1" type="ORF">AQJ46_48315</name>
</gene>
<dbReference type="RefSeq" id="WP_059211732.1">
    <property type="nucleotide sequence ID" value="NZ_KQ948685.1"/>
</dbReference>
<comment type="caution">
    <text evidence="1">The sequence shown here is derived from an EMBL/GenBank/DDBJ whole genome shotgun (WGS) entry which is preliminary data.</text>
</comment>
<name>A0A124HV44_9ACTN</name>
<sequence length="180" mass="19906">MAQLKIRDLHELLRQAPRRGDLQQDGIRLVYDGTALHMSTADAPDTVIARVDTYGFTTEPWDVTAYRASITSTEVWLRLLNREHGDHLIDVAPFWAQRPAAITFTAGGHTAAFPAIACPTAPADRRPYAAAVDGIEFWATAVTCTFFEALSTRNVRSITHRRGVWGTRGWGWRGSPSSNG</sequence>
<protein>
    <submittedName>
        <fullName evidence="1">Uncharacterized protein</fullName>
    </submittedName>
</protein>
<dbReference type="AlphaFoldDB" id="A0A124HV44"/>
<proteinExistence type="predicted"/>
<dbReference type="Proteomes" id="UP000053669">
    <property type="component" value="Unassembled WGS sequence"/>
</dbReference>
<reference evidence="1 2" key="1">
    <citation type="submission" date="2015-10" db="EMBL/GenBank/DDBJ databases">
        <title>Draft genome sequence of Streptomyces canus DSM 40017, type strain for the species Streptomyces canus.</title>
        <authorList>
            <person name="Ruckert C."/>
            <person name="Winkler A."/>
            <person name="Kalinowski J."/>
            <person name="Kampfer P."/>
            <person name="Glaeser S."/>
        </authorList>
    </citation>
    <scope>NUCLEOTIDE SEQUENCE [LARGE SCALE GENOMIC DNA]</scope>
    <source>
        <strain evidence="1 2">DSM 40017</strain>
    </source>
</reference>
<dbReference type="EMBL" id="LMWU01000077">
    <property type="protein sequence ID" value="KUN57193.1"/>
    <property type="molecule type" value="Genomic_DNA"/>
</dbReference>
<dbReference type="STRING" id="58343.AQJ46_48315"/>
<evidence type="ECO:0000313" key="1">
    <source>
        <dbReference type="EMBL" id="KUN57193.1"/>
    </source>
</evidence>